<reference evidence="12" key="1">
    <citation type="submission" date="2017-05" db="EMBL/GenBank/DDBJ databases">
        <authorList>
            <person name="Barney B.M."/>
        </authorList>
    </citation>
    <scope>NUCLEOTIDE SEQUENCE [LARGE SCALE GENOMIC DNA]</scope>
    <source>
        <strain evidence="12">PSBB022</strain>
    </source>
</reference>
<dbReference type="GO" id="GO:0009055">
    <property type="term" value="F:electron transfer activity"/>
    <property type="evidence" value="ECO:0007669"/>
    <property type="project" value="InterPro"/>
</dbReference>
<dbReference type="EMBL" id="NHNI01000004">
    <property type="protein sequence ID" value="OZY83640.1"/>
    <property type="molecule type" value="Genomic_DNA"/>
</dbReference>
<dbReference type="GO" id="GO:0042597">
    <property type="term" value="C:periplasmic space"/>
    <property type="evidence" value="ECO:0007669"/>
    <property type="project" value="UniProtKB-SubCell"/>
</dbReference>
<dbReference type="PANTHER" id="PTHR30600:SF14">
    <property type="entry name" value="CYTOCHROME C PEROXIDASE"/>
    <property type="match status" value="1"/>
</dbReference>
<dbReference type="RefSeq" id="WP_094986281.1">
    <property type="nucleotide sequence ID" value="NZ_NHNI01000004.1"/>
</dbReference>
<evidence type="ECO:0000256" key="9">
    <source>
        <dbReference type="PIRSR" id="PIRSR000294-2"/>
    </source>
</evidence>
<comment type="PTM">
    <text evidence="8">Binds 2 heme groups per subunit.</text>
</comment>
<comment type="subcellular location">
    <subcellularLocation>
        <location evidence="1">Periplasm</location>
    </subcellularLocation>
</comment>
<dbReference type="Gene3D" id="1.10.760.10">
    <property type="entry name" value="Cytochrome c-like domain"/>
    <property type="match status" value="2"/>
</dbReference>
<dbReference type="Pfam" id="PF03150">
    <property type="entry name" value="CCP_MauG"/>
    <property type="match status" value="1"/>
</dbReference>
<dbReference type="InterPro" id="IPR026259">
    <property type="entry name" value="MauG/Cytc_peroxidase"/>
</dbReference>
<dbReference type="InterPro" id="IPR023929">
    <property type="entry name" value="MbnH-like"/>
</dbReference>
<feature type="binding site" description="covalent" evidence="8">
    <location>
        <position position="84"/>
    </location>
    <ligand>
        <name>heme c</name>
        <dbReference type="ChEBI" id="CHEBI:61717"/>
        <label>1</label>
    </ligand>
</feature>
<feature type="binding site" description="covalent" evidence="8">
    <location>
        <position position="237"/>
    </location>
    <ligand>
        <name>heme c</name>
        <dbReference type="ChEBI" id="CHEBI:61717"/>
        <label>2</label>
    </ligand>
</feature>
<dbReference type="GO" id="GO:0020037">
    <property type="term" value="F:heme binding"/>
    <property type="evidence" value="ECO:0007669"/>
    <property type="project" value="InterPro"/>
</dbReference>
<keyword evidence="2 8" id="KW-0349">Heme</keyword>
<keyword evidence="6" id="KW-0560">Oxidoreductase</keyword>
<keyword evidence="12" id="KW-1185">Reference proteome</keyword>
<evidence type="ECO:0000313" key="11">
    <source>
        <dbReference type="EMBL" id="OZY83640.1"/>
    </source>
</evidence>
<feature type="domain" description="Cytochrome c" evidence="10">
    <location>
        <begin position="218"/>
        <end position="370"/>
    </location>
</feature>
<evidence type="ECO:0000256" key="3">
    <source>
        <dbReference type="ARBA" id="ARBA00022723"/>
    </source>
</evidence>
<evidence type="ECO:0000256" key="2">
    <source>
        <dbReference type="ARBA" id="ARBA00022617"/>
    </source>
</evidence>
<dbReference type="Proteomes" id="UP000216101">
    <property type="component" value="Unassembled WGS sequence"/>
</dbReference>
<evidence type="ECO:0000256" key="7">
    <source>
        <dbReference type="ARBA" id="ARBA00023004"/>
    </source>
</evidence>
<evidence type="ECO:0000256" key="5">
    <source>
        <dbReference type="ARBA" id="ARBA00022764"/>
    </source>
</evidence>
<feature type="binding site" description="covalent" evidence="8">
    <location>
        <position position="81"/>
    </location>
    <ligand>
        <name>heme c</name>
        <dbReference type="ChEBI" id="CHEBI:61717"/>
        <label>1</label>
    </ligand>
</feature>
<dbReference type="InterPro" id="IPR009056">
    <property type="entry name" value="Cyt_c-like_dom"/>
</dbReference>
<dbReference type="GO" id="GO:0046872">
    <property type="term" value="F:metal ion binding"/>
    <property type="evidence" value="ECO:0007669"/>
    <property type="project" value="UniProtKB-KW"/>
</dbReference>
<dbReference type="AlphaFoldDB" id="A0A266Q1B3"/>
<dbReference type="InterPro" id="IPR051395">
    <property type="entry name" value="Cytochrome_c_Peroxidase/MauG"/>
</dbReference>
<keyword evidence="4" id="KW-0732">Signal</keyword>
<evidence type="ECO:0000259" key="10">
    <source>
        <dbReference type="PROSITE" id="PS51007"/>
    </source>
</evidence>
<evidence type="ECO:0000256" key="6">
    <source>
        <dbReference type="ARBA" id="ARBA00023002"/>
    </source>
</evidence>
<dbReference type="InterPro" id="IPR036909">
    <property type="entry name" value="Cyt_c-like_dom_sf"/>
</dbReference>
<dbReference type="InterPro" id="IPR004852">
    <property type="entry name" value="Di-haem_cyt_c_peroxidsae"/>
</dbReference>
<dbReference type="NCBIfam" id="TIGR04039">
    <property type="entry name" value="MXAN_0977_Heme2"/>
    <property type="match status" value="1"/>
</dbReference>
<protein>
    <submittedName>
        <fullName evidence="11">Di-heme enzyme</fullName>
    </submittedName>
</protein>
<dbReference type="PROSITE" id="PS51257">
    <property type="entry name" value="PROKAR_LIPOPROTEIN"/>
    <property type="match status" value="1"/>
</dbReference>
<comment type="caution">
    <text evidence="11">The sequence shown here is derived from an EMBL/GenBank/DDBJ whole genome shotgun (WGS) entry which is preliminary data.</text>
</comment>
<dbReference type="SUPFAM" id="SSF46626">
    <property type="entry name" value="Cytochrome c"/>
    <property type="match status" value="2"/>
</dbReference>
<accession>A0A266Q1B3</accession>
<evidence type="ECO:0000313" key="12">
    <source>
        <dbReference type="Proteomes" id="UP000216101"/>
    </source>
</evidence>
<gene>
    <name evidence="11" type="ORF">CBP51_19755</name>
</gene>
<proteinExistence type="predicted"/>
<evidence type="ECO:0000256" key="1">
    <source>
        <dbReference type="ARBA" id="ARBA00004418"/>
    </source>
</evidence>
<keyword evidence="7 9" id="KW-0408">Iron</keyword>
<evidence type="ECO:0000256" key="4">
    <source>
        <dbReference type="ARBA" id="ARBA00022729"/>
    </source>
</evidence>
<organism evidence="11 12">
    <name type="scientific">Cellvibrio mixtus</name>
    <dbReference type="NCBI Taxonomy" id="39650"/>
    <lineage>
        <taxon>Bacteria</taxon>
        <taxon>Pseudomonadati</taxon>
        <taxon>Pseudomonadota</taxon>
        <taxon>Gammaproteobacteria</taxon>
        <taxon>Cellvibrionales</taxon>
        <taxon>Cellvibrionaceae</taxon>
        <taxon>Cellvibrio</taxon>
    </lineage>
</organism>
<keyword evidence="5" id="KW-0574">Periplasm</keyword>
<keyword evidence="3 9" id="KW-0479">Metal-binding</keyword>
<feature type="binding site" description="axial binding residue" evidence="9">
    <location>
        <position position="238"/>
    </location>
    <ligand>
        <name>heme c</name>
        <dbReference type="ChEBI" id="CHEBI:61717"/>
        <label>2</label>
    </ligand>
    <ligandPart>
        <name>Fe</name>
        <dbReference type="ChEBI" id="CHEBI:18248"/>
    </ligandPart>
</feature>
<comment type="cofactor">
    <cofactor evidence="8">
        <name>heme</name>
        <dbReference type="ChEBI" id="CHEBI:30413"/>
    </cofactor>
    <text evidence="8">Binds 2 heme groups.</text>
</comment>
<name>A0A266Q1B3_9GAMM</name>
<evidence type="ECO:0000256" key="8">
    <source>
        <dbReference type="PIRSR" id="PIRSR000294-1"/>
    </source>
</evidence>
<feature type="binding site" description="covalent" evidence="8">
    <location>
        <position position="234"/>
    </location>
    <ligand>
        <name>heme c</name>
        <dbReference type="ChEBI" id="CHEBI:61717"/>
        <label>2</label>
    </ligand>
</feature>
<dbReference type="PANTHER" id="PTHR30600">
    <property type="entry name" value="CYTOCHROME C PEROXIDASE-RELATED"/>
    <property type="match status" value="1"/>
</dbReference>
<dbReference type="GO" id="GO:0004130">
    <property type="term" value="F:cytochrome-c peroxidase activity"/>
    <property type="evidence" value="ECO:0007669"/>
    <property type="project" value="TreeGrafter"/>
</dbReference>
<feature type="binding site" description="axial binding residue" evidence="9">
    <location>
        <position position="85"/>
    </location>
    <ligand>
        <name>heme c</name>
        <dbReference type="ChEBI" id="CHEBI:61717"/>
        <label>1</label>
    </ligand>
    <ligandPart>
        <name>Fe</name>
        <dbReference type="ChEBI" id="CHEBI:18248"/>
    </ligandPart>
</feature>
<dbReference type="PROSITE" id="PS51007">
    <property type="entry name" value="CYTC"/>
    <property type="match status" value="1"/>
</dbReference>
<sequence>MSAVKIIYLLSGALLLSGCYGGSQTTVNDTAATATEFNWNLPPQMALPVEPLNNPVTEAKFQLGRHLFYDKRLSGGGAISCASCHEQNKAFTDGKVRPRGGAGDLHPRNSQGLANAAWFATVTWGNPSLTTLEQQIMLPLFGVDPIEHGINETNHPSILQSIVMDDLYQQLFAAAYPNSAPMEWSHIVESLATFVRGITSFRSAYDRYVAGDQSALSDSAKRGLQLFNNERLECFHCHDGHLFTDSVRDRSMRVVETPFHNTGLYNIDGLGAYPEPNTGAHEVTGRAAEMGAFRAPSLRNVAVTAPYMHDGSIATLEEVIRTYAAGGRNITEGELSGDGRRNPYKDSFIVGFSISEEEIADVIAFLNSLTDEQLLIDSRYGNPFE</sequence>
<dbReference type="PIRSF" id="PIRSF000294">
    <property type="entry name" value="Cytochrome-c_peroxidase"/>
    <property type="match status" value="1"/>
</dbReference>